<feature type="region of interest" description="Disordered" evidence="1">
    <location>
        <begin position="1"/>
        <end position="20"/>
    </location>
</feature>
<organism evidence="2 3">
    <name type="scientific">Dunaliella salina</name>
    <name type="common">Green alga</name>
    <name type="synonym">Protococcus salinus</name>
    <dbReference type="NCBI Taxonomy" id="3046"/>
    <lineage>
        <taxon>Eukaryota</taxon>
        <taxon>Viridiplantae</taxon>
        <taxon>Chlorophyta</taxon>
        <taxon>core chlorophytes</taxon>
        <taxon>Chlorophyceae</taxon>
        <taxon>CS clade</taxon>
        <taxon>Chlamydomonadales</taxon>
        <taxon>Dunaliellaceae</taxon>
        <taxon>Dunaliella</taxon>
    </lineage>
</organism>
<evidence type="ECO:0000313" key="2">
    <source>
        <dbReference type="EMBL" id="KAF5826447.1"/>
    </source>
</evidence>
<evidence type="ECO:0000256" key="1">
    <source>
        <dbReference type="SAM" id="MobiDB-lite"/>
    </source>
</evidence>
<name>A0ABQ7FVR3_DUNSA</name>
<reference evidence="2" key="1">
    <citation type="submission" date="2017-08" db="EMBL/GenBank/DDBJ databases">
        <authorList>
            <person name="Polle J.E."/>
            <person name="Barry K."/>
            <person name="Cushman J."/>
            <person name="Schmutz J."/>
            <person name="Tran D."/>
            <person name="Hathwaick L.T."/>
            <person name="Yim W.C."/>
            <person name="Jenkins J."/>
            <person name="Mckie-Krisberg Z.M."/>
            <person name="Prochnik S."/>
            <person name="Lindquist E."/>
            <person name="Dockter R.B."/>
            <person name="Adam C."/>
            <person name="Molina H."/>
            <person name="Bunkerborg J."/>
            <person name="Jin E."/>
            <person name="Buchheim M."/>
            <person name="Magnuson J."/>
        </authorList>
    </citation>
    <scope>NUCLEOTIDE SEQUENCE</scope>
    <source>
        <strain evidence="2">CCAP 19/18</strain>
    </source>
</reference>
<evidence type="ECO:0000313" key="3">
    <source>
        <dbReference type="Proteomes" id="UP000815325"/>
    </source>
</evidence>
<gene>
    <name evidence="2" type="ORF">DUNSADRAFT_3065</name>
</gene>
<comment type="caution">
    <text evidence="2">The sequence shown here is derived from an EMBL/GenBank/DDBJ whole genome shotgun (WGS) entry which is preliminary data.</text>
</comment>
<dbReference type="Proteomes" id="UP000815325">
    <property type="component" value="Unassembled WGS sequence"/>
</dbReference>
<proteinExistence type="predicted"/>
<dbReference type="EMBL" id="MU070918">
    <property type="protein sequence ID" value="KAF5826447.1"/>
    <property type="molecule type" value="Genomic_DNA"/>
</dbReference>
<protein>
    <recommendedName>
        <fullName evidence="4">Secreted protein</fullName>
    </recommendedName>
</protein>
<accession>A0ABQ7FVR3</accession>
<sequence length="78" mass="8944">MTICRGSAHASHKAPLFQDSPPPSPCIVWCWLLVFVAWQQIHVDACLRKFYPSDRSNPHRPAGVLIVHCTWSATYYMF</sequence>
<keyword evidence="3" id="KW-1185">Reference proteome</keyword>
<evidence type="ECO:0008006" key="4">
    <source>
        <dbReference type="Google" id="ProtNLM"/>
    </source>
</evidence>